<gene>
    <name evidence="1" type="ORF">DMB90_11955</name>
</gene>
<organism evidence="1">
    <name type="scientific">Raoultella planticola</name>
    <name type="common">Klebsiella planticola</name>
    <dbReference type="NCBI Taxonomy" id="575"/>
    <lineage>
        <taxon>Bacteria</taxon>
        <taxon>Pseudomonadati</taxon>
        <taxon>Pseudomonadota</taxon>
        <taxon>Gammaproteobacteria</taxon>
        <taxon>Enterobacterales</taxon>
        <taxon>Enterobacteriaceae</taxon>
        <taxon>Klebsiella/Raoultella group</taxon>
        <taxon>Raoultella</taxon>
    </lineage>
</organism>
<dbReference type="EMBL" id="CP029752">
    <property type="protein sequence ID" value="QFG76734.1"/>
    <property type="molecule type" value="Genomic_DNA"/>
</dbReference>
<evidence type="ECO:0000313" key="1">
    <source>
        <dbReference type="EMBL" id="QFG76734.1"/>
    </source>
</evidence>
<protein>
    <submittedName>
        <fullName evidence="1">Uncharacterized protein</fullName>
    </submittedName>
</protein>
<accession>A0A5P6AAQ4</accession>
<name>A0A5P6AAQ4_RAOPL</name>
<sequence>MRDVDDVSGALMGSRGKVDIVAVTQGKIVVSELSRPVNAAVTAEVAAVMVREGCTWPRASR</sequence>
<reference evidence="1" key="1">
    <citation type="submission" date="2018-05" db="EMBL/GenBank/DDBJ databases">
        <title>Bacterial isolates from healthy term breastfed infants carrying antibiotic resistance genes.</title>
        <authorList>
            <person name="Casaburi G."/>
        </authorList>
    </citation>
    <scope>NUCLEOTIDE SEQUENCE [LARGE SCALE GENOMIC DNA]</scope>
    <source>
        <strain evidence="1">7084_4</strain>
    </source>
</reference>
<dbReference type="AlphaFoldDB" id="A0A5P6AAQ4"/>
<proteinExistence type="predicted"/>